<accession>W6RUF2</accession>
<name>W6RUF2_9HYPH</name>
<dbReference type="EMBL" id="HG916855">
    <property type="protein sequence ID" value="CDM62313.1"/>
    <property type="molecule type" value="Genomic_DNA"/>
</dbReference>
<sequence length="31" mass="3361">MMGAVAGQLLRATLVALPDRYANWIAREATT</sequence>
<dbReference type="PATRIC" id="fig|348824.6.peg.6623"/>
<organism evidence="1 2">
    <name type="scientific">Rhizobium favelukesii</name>
    <dbReference type="NCBI Taxonomy" id="348824"/>
    <lineage>
        <taxon>Bacteria</taxon>
        <taxon>Pseudomonadati</taxon>
        <taxon>Pseudomonadota</taxon>
        <taxon>Alphaproteobacteria</taxon>
        <taxon>Hyphomicrobiales</taxon>
        <taxon>Rhizobiaceae</taxon>
        <taxon>Rhizobium/Agrobacterium group</taxon>
        <taxon>Rhizobium</taxon>
    </lineage>
</organism>
<evidence type="ECO:0000313" key="1">
    <source>
        <dbReference type="EMBL" id="CDM62313.1"/>
    </source>
</evidence>
<dbReference type="AlphaFoldDB" id="W6RUF2"/>
<proteinExistence type="predicted"/>
<reference evidence="1" key="1">
    <citation type="submission" date="2013-11" db="EMBL/GenBank/DDBJ databases">
        <title>Draft genome sequence of the broad-host-range Rhizobium sp. LPU83 strain, a member of the low-genetic diversity Oregon-like Rhizobium sp. group.</title>
        <authorList>
            <person name="Wibberg D."/>
            <person name="Puehler A."/>
            <person name="Schlueter A."/>
        </authorList>
    </citation>
    <scope>NUCLEOTIDE SEQUENCE [LARGE SCALE GENOMIC DNA]</scope>
    <source>
        <strain evidence="1">LPU83</strain>
        <plasmid evidence="1">pLPU83d</plasmid>
    </source>
</reference>
<protein>
    <submittedName>
        <fullName evidence="1">Uncharacterized protein</fullName>
    </submittedName>
</protein>
<dbReference type="KEGG" id="rhl:LPU83_pLPU83d_0943"/>
<dbReference type="HOGENOM" id="CLU_3398153_0_0_5"/>
<gene>
    <name evidence="1" type="ORF">LPU83_pLPU83d_0943</name>
</gene>
<keyword evidence="2" id="KW-1185">Reference proteome</keyword>
<geneLocation type="plasmid" evidence="1 2">
    <name>pLPU83d</name>
</geneLocation>
<dbReference type="Proteomes" id="UP000019443">
    <property type="component" value="Plasmid pLPU83d"/>
</dbReference>
<keyword evidence="1" id="KW-0614">Plasmid</keyword>
<evidence type="ECO:0000313" key="2">
    <source>
        <dbReference type="Proteomes" id="UP000019443"/>
    </source>
</evidence>